<evidence type="ECO:0000256" key="6">
    <source>
        <dbReference type="ARBA" id="ARBA00023027"/>
    </source>
</evidence>
<protein>
    <recommendedName>
        <fullName evidence="3">3-hydroxyisobutyrate dehydrogenase</fullName>
        <ecNumber evidence="3">1.1.1.31</ecNumber>
    </recommendedName>
</protein>
<dbReference type="SUPFAM" id="SSF48179">
    <property type="entry name" value="6-phosphogluconate dehydrogenase C-terminal domain-like"/>
    <property type="match status" value="1"/>
</dbReference>
<comment type="caution">
    <text evidence="11">The sequence shown here is derived from an EMBL/GenBank/DDBJ whole genome shotgun (WGS) entry which is preliminary data.</text>
</comment>
<evidence type="ECO:0000256" key="5">
    <source>
        <dbReference type="ARBA" id="ARBA00023002"/>
    </source>
</evidence>
<reference evidence="11" key="2">
    <citation type="submission" date="2023-05" db="EMBL/GenBank/DDBJ databases">
        <authorList>
            <consortium name="Lawrence Berkeley National Laboratory"/>
            <person name="Steindorff A."/>
            <person name="Hensen N."/>
            <person name="Bonometti L."/>
            <person name="Westerberg I."/>
            <person name="Brannstrom I.O."/>
            <person name="Guillou S."/>
            <person name="Cros-Aarteil S."/>
            <person name="Calhoun S."/>
            <person name="Haridas S."/>
            <person name="Kuo A."/>
            <person name="Mondo S."/>
            <person name="Pangilinan J."/>
            <person name="Riley R."/>
            <person name="Labutti K."/>
            <person name="Andreopoulos B."/>
            <person name="Lipzen A."/>
            <person name="Chen C."/>
            <person name="Yanf M."/>
            <person name="Daum C."/>
            <person name="Ng V."/>
            <person name="Clum A."/>
            <person name="Ohm R."/>
            <person name="Martin F."/>
            <person name="Silar P."/>
            <person name="Natvig D."/>
            <person name="Lalanne C."/>
            <person name="Gautier V."/>
            <person name="Ament-Velasquez S.L."/>
            <person name="Kruys A."/>
            <person name="Hutchinson M.I."/>
            <person name="Powell A.J."/>
            <person name="Barry K."/>
            <person name="Miller A.N."/>
            <person name="Grigoriev I.V."/>
            <person name="Debuchy R."/>
            <person name="Gladieux P."/>
            <person name="Thoren M.H."/>
            <person name="Johannesson H."/>
        </authorList>
    </citation>
    <scope>NUCLEOTIDE SEQUENCE</scope>
    <source>
        <strain evidence="11">PSN243</strain>
    </source>
</reference>
<evidence type="ECO:0000256" key="1">
    <source>
        <dbReference type="ARBA" id="ARBA00005109"/>
    </source>
</evidence>
<dbReference type="InterPro" id="IPR008927">
    <property type="entry name" value="6-PGluconate_DH-like_C_sf"/>
</dbReference>
<dbReference type="Pfam" id="PF03446">
    <property type="entry name" value="NAD_binding_2"/>
    <property type="match status" value="1"/>
</dbReference>
<evidence type="ECO:0000256" key="2">
    <source>
        <dbReference type="ARBA" id="ARBA00006013"/>
    </source>
</evidence>
<dbReference type="GO" id="GO:0051287">
    <property type="term" value="F:NAD binding"/>
    <property type="evidence" value="ECO:0007669"/>
    <property type="project" value="InterPro"/>
</dbReference>
<dbReference type="AlphaFoldDB" id="A0AAV9GTR0"/>
<dbReference type="GO" id="GO:0008442">
    <property type="term" value="F:3-hydroxyisobutyrate dehydrogenase activity"/>
    <property type="evidence" value="ECO:0007669"/>
    <property type="project" value="UniProtKB-EC"/>
</dbReference>
<dbReference type="Gene3D" id="3.40.50.720">
    <property type="entry name" value="NAD(P)-binding Rossmann-like Domain"/>
    <property type="match status" value="1"/>
</dbReference>
<comment type="catalytic activity">
    <reaction evidence="7">
        <text>3-hydroxy-2-methylpropanoate + NAD(+) = 2-methyl-3-oxopropanoate + NADH + H(+)</text>
        <dbReference type="Rhea" id="RHEA:17681"/>
        <dbReference type="ChEBI" id="CHEBI:11805"/>
        <dbReference type="ChEBI" id="CHEBI:15378"/>
        <dbReference type="ChEBI" id="CHEBI:57540"/>
        <dbReference type="ChEBI" id="CHEBI:57700"/>
        <dbReference type="ChEBI" id="CHEBI:57945"/>
        <dbReference type="EC" id="1.1.1.31"/>
    </reaction>
</comment>
<keyword evidence="4" id="KW-0101">Branched-chain amino acid catabolism</keyword>
<dbReference type="InterPro" id="IPR002204">
    <property type="entry name" value="3-OH-isobutyrate_DH-rel_CS"/>
</dbReference>
<dbReference type="GO" id="GO:0006574">
    <property type="term" value="P:L-valine catabolic process"/>
    <property type="evidence" value="ECO:0007669"/>
    <property type="project" value="TreeGrafter"/>
</dbReference>
<dbReference type="Pfam" id="PF14833">
    <property type="entry name" value="NAD_binding_11"/>
    <property type="match status" value="1"/>
</dbReference>
<evidence type="ECO:0000313" key="11">
    <source>
        <dbReference type="EMBL" id="KAK4451036.1"/>
    </source>
</evidence>
<keyword evidence="12" id="KW-1185">Reference proteome</keyword>
<organism evidence="11 12">
    <name type="scientific">Podospora aff. communis PSN243</name>
    <dbReference type="NCBI Taxonomy" id="3040156"/>
    <lineage>
        <taxon>Eukaryota</taxon>
        <taxon>Fungi</taxon>
        <taxon>Dikarya</taxon>
        <taxon>Ascomycota</taxon>
        <taxon>Pezizomycotina</taxon>
        <taxon>Sordariomycetes</taxon>
        <taxon>Sordariomycetidae</taxon>
        <taxon>Sordariales</taxon>
        <taxon>Podosporaceae</taxon>
        <taxon>Podospora</taxon>
    </lineage>
</organism>
<evidence type="ECO:0000256" key="4">
    <source>
        <dbReference type="ARBA" id="ARBA00022456"/>
    </source>
</evidence>
<comment type="similarity">
    <text evidence="2">Belongs to the HIBADH-related family. 3-hydroxyisobutyrate dehydrogenase subfamily.</text>
</comment>
<evidence type="ECO:0000313" key="12">
    <source>
        <dbReference type="Proteomes" id="UP001321760"/>
    </source>
</evidence>
<dbReference type="Gene3D" id="1.10.1040.10">
    <property type="entry name" value="N-(1-d-carboxylethyl)-l-norvaline Dehydrogenase, domain 2"/>
    <property type="match status" value="1"/>
</dbReference>
<keyword evidence="5" id="KW-0560">Oxidoreductase</keyword>
<comment type="pathway">
    <text evidence="1">Amino-acid degradation; L-valine degradation.</text>
</comment>
<dbReference type="GO" id="GO:0050661">
    <property type="term" value="F:NADP binding"/>
    <property type="evidence" value="ECO:0007669"/>
    <property type="project" value="InterPro"/>
</dbReference>
<evidence type="ECO:0000256" key="7">
    <source>
        <dbReference type="ARBA" id="ARBA00049197"/>
    </source>
</evidence>
<feature type="domain" description="3-hydroxyisobutyrate dehydrogenase-like NAD-binding" evidence="10">
    <location>
        <begin position="191"/>
        <end position="316"/>
    </location>
</feature>
<dbReference type="InterPro" id="IPR013328">
    <property type="entry name" value="6PGD_dom2"/>
</dbReference>
<evidence type="ECO:0000259" key="10">
    <source>
        <dbReference type="Pfam" id="PF14833"/>
    </source>
</evidence>
<dbReference type="SUPFAM" id="SSF51735">
    <property type="entry name" value="NAD(P)-binding Rossmann-fold domains"/>
    <property type="match status" value="1"/>
</dbReference>
<feature type="domain" description="6-phosphogluconate dehydrogenase NADP-binding" evidence="9">
    <location>
        <begin position="13"/>
        <end position="185"/>
    </location>
</feature>
<feature type="non-terminal residue" evidence="11">
    <location>
        <position position="324"/>
    </location>
</feature>
<proteinExistence type="inferred from homology"/>
<dbReference type="PANTHER" id="PTHR22981">
    <property type="entry name" value="3-HYDROXYISOBUTYRATE DEHYDROGENASE-RELATED"/>
    <property type="match status" value="1"/>
</dbReference>
<dbReference type="InterPro" id="IPR029154">
    <property type="entry name" value="HIBADH-like_NADP-bd"/>
</dbReference>
<feature type="active site" evidence="8">
    <location>
        <position position="195"/>
    </location>
</feature>
<dbReference type="GO" id="GO:0005739">
    <property type="term" value="C:mitochondrion"/>
    <property type="evidence" value="ECO:0007669"/>
    <property type="project" value="TreeGrafter"/>
</dbReference>
<dbReference type="InterPro" id="IPR036291">
    <property type="entry name" value="NAD(P)-bd_dom_sf"/>
</dbReference>
<evidence type="ECO:0000259" key="9">
    <source>
        <dbReference type="Pfam" id="PF03446"/>
    </source>
</evidence>
<keyword evidence="6" id="KW-0520">NAD</keyword>
<accession>A0AAV9GTR0</accession>
<dbReference type="InterPro" id="IPR015815">
    <property type="entry name" value="HIBADH-related"/>
</dbReference>
<dbReference type="EMBL" id="MU865930">
    <property type="protein sequence ID" value="KAK4451036.1"/>
    <property type="molecule type" value="Genomic_DNA"/>
</dbReference>
<reference evidence="11" key="1">
    <citation type="journal article" date="2023" name="Mol. Phylogenet. Evol.">
        <title>Genome-scale phylogeny and comparative genomics of the fungal order Sordariales.</title>
        <authorList>
            <person name="Hensen N."/>
            <person name="Bonometti L."/>
            <person name="Westerberg I."/>
            <person name="Brannstrom I.O."/>
            <person name="Guillou S."/>
            <person name="Cros-Aarteil S."/>
            <person name="Calhoun S."/>
            <person name="Haridas S."/>
            <person name="Kuo A."/>
            <person name="Mondo S."/>
            <person name="Pangilinan J."/>
            <person name="Riley R."/>
            <person name="LaButti K."/>
            <person name="Andreopoulos B."/>
            <person name="Lipzen A."/>
            <person name="Chen C."/>
            <person name="Yan M."/>
            <person name="Daum C."/>
            <person name="Ng V."/>
            <person name="Clum A."/>
            <person name="Steindorff A."/>
            <person name="Ohm R.A."/>
            <person name="Martin F."/>
            <person name="Silar P."/>
            <person name="Natvig D.O."/>
            <person name="Lalanne C."/>
            <person name="Gautier V."/>
            <person name="Ament-Velasquez S.L."/>
            <person name="Kruys A."/>
            <person name="Hutchinson M.I."/>
            <person name="Powell A.J."/>
            <person name="Barry K."/>
            <person name="Miller A.N."/>
            <person name="Grigoriev I.V."/>
            <person name="Debuchy R."/>
            <person name="Gladieux P."/>
            <person name="Hiltunen Thoren M."/>
            <person name="Johannesson H."/>
        </authorList>
    </citation>
    <scope>NUCLEOTIDE SEQUENCE</scope>
    <source>
        <strain evidence="11">PSN243</strain>
    </source>
</reference>
<name>A0AAV9GTR0_9PEZI</name>
<dbReference type="EC" id="1.1.1.31" evidence="3"/>
<evidence type="ECO:0000256" key="8">
    <source>
        <dbReference type="PIRSR" id="PIRSR000103-1"/>
    </source>
</evidence>
<sequence>MAKAFSLEEPQHLGFIGLGAMGHPMVSNLARKLPPGSTIHVHDINEAAVSSLCSAFPNLAVKATTARDVAKRSSITLTMLPEGAHVKSVYLDPTTGITAALTPTVSPNKLLIDCSTIDTATSLSIKASLQLTSPTTTFYDAPVSGGVLGAANGTIAFFLGCPPSDPNLPLLTALLTTMGRSAIPCGGPSLGLAAKLANNYLSSIITIAASEAMDMGMRAGIDARVLASVFAAGTAQNAICDVFNPVPGVCPEAPSSRGYEGGFRVQLMRKDVTLALDMARRVGSRNVLGAAGLGVYAAASESEDCRDKDSRVVYRYLGGEEEWE</sequence>
<dbReference type="Proteomes" id="UP001321760">
    <property type="component" value="Unassembled WGS sequence"/>
</dbReference>
<evidence type="ECO:0000256" key="3">
    <source>
        <dbReference type="ARBA" id="ARBA00012991"/>
    </source>
</evidence>
<dbReference type="InterPro" id="IPR006115">
    <property type="entry name" value="6PGDH_NADP-bd"/>
</dbReference>
<dbReference type="PANTHER" id="PTHR22981:SF81">
    <property type="entry name" value="DEHYDROGENASE, PUTATIVE-RELATED"/>
    <property type="match status" value="1"/>
</dbReference>
<gene>
    <name evidence="11" type="ORF">QBC34DRAFT_296421</name>
</gene>
<dbReference type="PROSITE" id="PS00895">
    <property type="entry name" value="3_HYDROXYISOBUT_DH"/>
    <property type="match status" value="1"/>
</dbReference>
<dbReference type="PIRSF" id="PIRSF000103">
    <property type="entry name" value="HIBADH"/>
    <property type="match status" value="1"/>
</dbReference>
<dbReference type="FunFam" id="1.10.1040.10:FF:000006">
    <property type="entry name" value="3-hydroxyisobutyrate dehydrogenase"/>
    <property type="match status" value="1"/>
</dbReference>